<dbReference type="RefSeq" id="WP_101807994.1">
    <property type="nucleotide sequence ID" value="NZ_NFEZ01000003.1"/>
</dbReference>
<protein>
    <submittedName>
        <fullName evidence="6">Phage-like element PBSX protein xkdK</fullName>
    </submittedName>
</protein>
<feature type="domain" description="Tail sheath protein Gp18-like" evidence="5">
    <location>
        <begin position="32"/>
        <end position="89"/>
    </location>
</feature>
<evidence type="ECO:0000259" key="4">
    <source>
        <dbReference type="Pfam" id="PF17482"/>
    </source>
</evidence>
<sequence>MAGGMFTAMNKVRPGVYINFATEGTAVTTGDRGTLALPLPLSWGEPRRITVLEGGENPLEKLGYALSAPELLLVREAMKRAGKLLVYRLNGGTAAKATLGGITAEARYPGVRGNDLRVSVEASVDKPGQMEVATFVGGSEVDRQIVLNAQGLKANAWIVWTGSGALEATAGVPLAGGTDGAATNEDYAGFLQAIELQDFHVAVYPGTDVTMKSLFAAFAARLREEEGRKIQVVLENYASANHEGVISVRNGVTLEDGKTLTPGQAAVWVAAATAAAGPAASLTYAVYEGASDASPRLTNSATAAALLGGEFVFTARSGSVVVEQDINSYHSPTPQKGRIFAKNSALRVLDGIATDFKATFESLYIGKVGNDANGRALFRKDCVKLLEQYQELGALQNFDASKDVTVEQGAEADAVVVSVSVQPVDAIEKIYMKVQVS</sequence>
<dbReference type="Gene3D" id="3.30.360.90">
    <property type="match status" value="1"/>
</dbReference>
<feature type="domain" description="Tail sheath protein C-terminal" evidence="4">
    <location>
        <begin position="337"/>
        <end position="436"/>
    </location>
</feature>
<dbReference type="AlphaFoldDB" id="A0A2N5N9S9"/>
<dbReference type="InterPro" id="IPR035326">
    <property type="entry name" value="Beta_sandwich_Seath"/>
</dbReference>
<accession>A0A2N5N9S9</accession>
<evidence type="ECO:0000313" key="7">
    <source>
        <dbReference type="Proteomes" id="UP000234789"/>
    </source>
</evidence>
<organism evidence="6 7">
    <name type="scientific">Paenibacillus pasadenensis</name>
    <dbReference type="NCBI Taxonomy" id="217090"/>
    <lineage>
        <taxon>Bacteria</taxon>
        <taxon>Bacillati</taxon>
        <taxon>Bacillota</taxon>
        <taxon>Bacilli</taxon>
        <taxon>Bacillales</taxon>
        <taxon>Paenibacillaceae</taxon>
        <taxon>Paenibacillus</taxon>
    </lineage>
</organism>
<feature type="domain" description="Tail sheath protein subtilisin-like" evidence="2">
    <location>
        <begin position="180"/>
        <end position="328"/>
    </location>
</feature>
<dbReference type="InterPro" id="IPR054564">
    <property type="entry name" value="Gp18_domIII_N"/>
</dbReference>
<dbReference type="Proteomes" id="UP000234789">
    <property type="component" value="Unassembled WGS sequence"/>
</dbReference>
<proteinExistence type="inferred from homology"/>
<dbReference type="Pfam" id="PF04984">
    <property type="entry name" value="Phage_sheath_1"/>
    <property type="match status" value="1"/>
</dbReference>
<dbReference type="EMBL" id="NFEZ01000003">
    <property type="protein sequence ID" value="PLT47078.1"/>
    <property type="molecule type" value="Genomic_DNA"/>
</dbReference>
<dbReference type="Gene3D" id="3.40.50.11790">
    <property type="match status" value="1"/>
</dbReference>
<evidence type="ECO:0000313" key="6">
    <source>
        <dbReference type="EMBL" id="PLT47078.1"/>
    </source>
</evidence>
<evidence type="ECO:0000259" key="2">
    <source>
        <dbReference type="Pfam" id="PF04984"/>
    </source>
</evidence>
<dbReference type="Gene3D" id="2.60.40.4290">
    <property type="match status" value="1"/>
</dbReference>
<reference evidence="6 7" key="1">
    <citation type="submission" date="2017-05" db="EMBL/GenBank/DDBJ databases">
        <title>Functional genome analysis of Paenibacillus pasadenensis strain R16: insights on endophytic life style and antifungal activity.</title>
        <authorList>
            <person name="Passera A."/>
            <person name="Marcolungo L."/>
            <person name="Casati P."/>
            <person name="Brasca M."/>
            <person name="Quaglino F."/>
            <person name="Delledonne M."/>
        </authorList>
    </citation>
    <scope>NUCLEOTIDE SEQUENCE [LARGE SCALE GENOMIC DNA]</scope>
    <source>
        <strain evidence="6 7">R16</strain>
    </source>
</reference>
<name>A0A2N5N9S9_9BACL</name>
<keyword evidence="7" id="KW-1185">Reference proteome</keyword>
<feature type="domain" description="Phage tail sheath protein-like beta-sandwich" evidence="3">
    <location>
        <begin position="90"/>
        <end position="179"/>
    </location>
</feature>
<comment type="caution">
    <text evidence="6">The sequence shown here is derived from an EMBL/GenBank/DDBJ whole genome shotgun (WGS) entry which is preliminary data.</text>
</comment>
<dbReference type="Pfam" id="PF17481">
    <property type="entry name" value="Phage_sheath_domII"/>
    <property type="match status" value="1"/>
</dbReference>
<dbReference type="Pfam" id="PF17482">
    <property type="entry name" value="Phage_sheath_1C"/>
    <property type="match status" value="1"/>
</dbReference>
<gene>
    <name evidence="6" type="ORF">B8V81_1302</name>
</gene>
<comment type="similarity">
    <text evidence="1">Belongs to the myoviridae tail sheath protein family.</text>
</comment>
<dbReference type="Pfam" id="PF22671">
    <property type="entry name" value="Gp18_domIII_N"/>
    <property type="match status" value="1"/>
</dbReference>
<dbReference type="Gene3D" id="3.30.1490.360">
    <property type="match status" value="1"/>
</dbReference>
<dbReference type="InterPro" id="IPR020287">
    <property type="entry name" value="Tail_sheath_C"/>
</dbReference>
<evidence type="ECO:0000256" key="1">
    <source>
        <dbReference type="ARBA" id="ARBA00008005"/>
    </source>
</evidence>
<dbReference type="Gene3D" id="3.30.1370.220">
    <property type="match status" value="1"/>
</dbReference>
<evidence type="ECO:0000259" key="3">
    <source>
        <dbReference type="Pfam" id="PF17481"/>
    </source>
</evidence>
<dbReference type="InterPro" id="IPR035089">
    <property type="entry name" value="Phage_sheath_subtilisin"/>
</dbReference>
<evidence type="ECO:0000259" key="5">
    <source>
        <dbReference type="Pfam" id="PF22671"/>
    </source>
</evidence>